<proteinExistence type="predicted"/>
<sequence>MDKQTGEIKRWDFPLTPEGIANVIYEAMRSDDPPTTLHSLRLLMGDFKTQVLKGAGQCDGCGREMIDAFCLRCKEQAVEKEVATIMEINKKETRPLTNLVSLKQVWEPKIPAIQIHCCGRPMPAMVQIHGCKFIKCEQCNKLVLQLRTKD</sequence>
<dbReference type="EMBL" id="LAZR01017249">
    <property type="protein sequence ID" value="KKM01215.1"/>
    <property type="molecule type" value="Genomic_DNA"/>
</dbReference>
<name>A0A0F9GQX5_9ZZZZ</name>
<evidence type="ECO:0000313" key="1">
    <source>
        <dbReference type="EMBL" id="KKM01215.1"/>
    </source>
</evidence>
<organism evidence="1">
    <name type="scientific">marine sediment metagenome</name>
    <dbReference type="NCBI Taxonomy" id="412755"/>
    <lineage>
        <taxon>unclassified sequences</taxon>
        <taxon>metagenomes</taxon>
        <taxon>ecological metagenomes</taxon>
    </lineage>
</organism>
<reference evidence="1" key="1">
    <citation type="journal article" date="2015" name="Nature">
        <title>Complex archaea that bridge the gap between prokaryotes and eukaryotes.</title>
        <authorList>
            <person name="Spang A."/>
            <person name="Saw J.H."/>
            <person name="Jorgensen S.L."/>
            <person name="Zaremba-Niedzwiedzka K."/>
            <person name="Martijn J."/>
            <person name="Lind A.E."/>
            <person name="van Eijk R."/>
            <person name="Schleper C."/>
            <person name="Guy L."/>
            <person name="Ettema T.J."/>
        </authorList>
    </citation>
    <scope>NUCLEOTIDE SEQUENCE</scope>
</reference>
<protein>
    <submittedName>
        <fullName evidence="1">Uncharacterized protein</fullName>
    </submittedName>
</protein>
<dbReference type="AlphaFoldDB" id="A0A0F9GQX5"/>
<accession>A0A0F9GQX5</accession>
<gene>
    <name evidence="1" type="ORF">LCGC14_1796650</name>
</gene>
<comment type="caution">
    <text evidence="1">The sequence shown here is derived from an EMBL/GenBank/DDBJ whole genome shotgun (WGS) entry which is preliminary data.</text>
</comment>